<sequence>MLKKSSHLQYHHLKKILVHQKVEEYLIAVLLVWFQKQILKMYLVHKL</sequence>
<proteinExistence type="predicted"/>
<accession>A0AAU7YCP4</accession>
<dbReference type="EMBL" id="PP847201">
    <property type="protein sequence ID" value="XBY85670.1"/>
    <property type="molecule type" value="Genomic_DNA"/>
</dbReference>
<organism evidence="1">
    <name type="scientific">Iridovirus sp</name>
    <dbReference type="NCBI Taxonomy" id="135728"/>
    <lineage>
        <taxon>Viruses</taxon>
        <taxon>Varidnaviria</taxon>
        <taxon>Bamfordvirae</taxon>
        <taxon>Nucleocytoviricota</taxon>
        <taxon>Megaviricetes</taxon>
        <taxon>Pimascovirales</taxon>
        <taxon>Pimascovirales incertae sedis</taxon>
        <taxon>Iridoviridae</taxon>
        <taxon>Betairidovirinae</taxon>
        <taxon>Iridovirus</taxon>
    </lineage>
</organism>
<evidence type="ECO:0000313" key="1">
    <source>
        <dbReference type="EMBL" id="XBY85670.1"/>
    </source>
</evidence>
<reference evidence="1" key="1">
    <citation type="submission" date="2024-05" db="EMBL/GenBank/DDBJ databases">
        <title>Complete genomes of an iridovirus, and two densoviruses identified in lab reared social spiders in California, USA.</title>
        <authorList>
            <person name="Millerwise S."/>
            <person name="Lund M.C."/>
            <person name="Schmidlin K."/>
            <person name="Kraberger S."/>
            <person name="Harrison J."/>
            <person name="Cease A."/>
            <person name="Pinter-Wollman N."/>
            <person name="Varsani A."/>
        </authorList>
    </citation>
    <scope>NUCLEOTIDE SEQUENCE</scope>
    <source>
        <strain evidence="1">SocP20</strain>
    </source>
</reference>
<protein>
    <submittedName>
        <fullName evidence="1">Uncharacterized protein</fullName>
    </submittedName>
</protein>
<name>A0AAU7YCP4_9VIRU</name>